<dbReference type="PANTHER" id="PTHR33099:SF7">
    <property type="entry name" value="MYND-TYPE DOMAIN-CONTAINING PROTEIN"/>
    <property type="match status" value="1"/>
</dbReference>
<proteinExistence type="predicted"/>
<dbReference type="Gene3D" id="2.60.120.620">
    <property type="entry name" value="q2cbj1_9rhob like domain"/>
    <property type="match status" value="1"/>
</dbReference>
<dbReference type="Proteomes" id="UP001385951">
    <property type="component" value="Unassembled WGS sequence"/>
</dbReference>
<evidence type="ECO:0008006" key="3">
    <source>
        <dbReference type="Google" id="ProtNLM"/>
    </source>
</evidence>
<organism evidence="1 2">
    <name type="scientific">Cerrena zonata</name>
    <dbReference type="NCBI Taxonomy" id="2478898"/>
    <lineage>
        <taxon>Eukaryota</taxon>
        <taxon>Fungi</taxon>
        <taxon>Dikarya</taxon>
        <taxon>Basidiomycota</taxon>
        <taxon>Agaricomycotina</taxon>
        <taxon>Agaricomycetes</taxon>
        <taxon>Polyporales</taxon>
        <taxon>Cerrenaceae</taxon>
        <taxon>Cerrena</taxon>
    </lineage>
</organism>
<name>A0AAW0GC23_9APHY</name>
<dbReference type="EMBL" id="JASBNA010000012">
    <property type="protein sequence ID" value="KAK7687684.1"/>
    <property type="molecule type" value="Genomic_DNA"/>
</dbReference>
<gene>
    <name evidence="1" type="ORF">QCA50_008900</name>
</gene>
<protein>
    <recommendedName>
        <fullName evidence="3">Prolyl 4-hydroxylase alpha subunit Fe(2+) 2OG dioxygenase domain-containing protein</fullName>
    </recommendedName>
</protein>
<dbReference type="AlphaFoldDB" id="A0AAW0GC23"/>
<evidence type="ECO:0000313" key="2">
    <source>
        <dbReference type="Proteomes" id="UP001385951"/>
    </source>
</evidence>
<sequence>MFGSLVIVLPTPHEGGELILRDKGNEWTFDSAAITDQQDTPSLAFVAFYGDVEHEVMKVASGYRVSITYNLYTCENQISPPSIPFTNDPTRDELKATFEMLLSDSSFLPIGGYLGFGLRRQYAFQTSRDIIKLSEFEPHLKGSDAILFGVSKELSLSPALIVYFKTQEDDEDEIDVICYNVPVLAHGNSVDDDLLVDHLCDGYGGRRVKTRDDDHFQYRKFPNLYIHWATPLSEFGNVEREYPAYGNEPSLAYAYGCICLLVAVGPYGEREATHKILPLNQKPVVKKVSKKPTGIRGGKTPKSR</sequence>
<keyword evidence="2" id="KW-1185">Reference proteome</keyword>
<reference evidence="1 2" key="1">
    <citation type="submission" date="2022-09" db="EMBL/GenBank/DDBJ databases">
        <authorList>
            <person name="Palmer J.M."/>
        </authorList>
    </citation>
    <scope>NUCLEOTIDE SEQUENCE [LARGE SCALE GENOMIC DNA]</scope>
    <source>
        <strain evidence="1 2">DSM 7382</strain>
    </source>
</reference>
<evidence type="ECO:0000313" key="1">
    <source>
        <dbReference type="EMBL" id="KAK7687684.1"/>
    </source>
</evidence>
<dbReference type="PANTHER" id="PTHR33099">
    <property type="entry name" value="FE2OG DIOXYGENASE DOMAIN-CONTAINING PROTEIN"/>
    <property type="match status" value="1"/>
</dbReference>
<accession>A0AAW0GC23</accession>
<comment type="caution">
    <text evidence="1">The sequence shown here is derived from an EMBL/GenBank/DDBJ whole genome shotgun (WGS) entry which is preliminary data.</text>
</comment>